<keyword evidence="2 4" id="KW-0997">Cell inner membrane</keyword>
<evidence type="ECO:0000313" key="6">
    <source>
        <dbReference type="Proteomes" id="UP000199371"/>
    </source>
</evidence>
<comment type="similarity">
    <text evidence="4">Belongs to the Syd family.</text>
</comment>
<comment type="function">
    <text evidence="4">Interacts with the SecY protein in vivo. May bind preferentially to an uncomplexed state of SecY, thus functioning either as a chelating agent for excess SecY in the cell or as a regulatory factor that negatively controls the translocase function.</text>
</comment>
<dbReference type="NCBIfam" id="NF003439">
    <property type="entry name" value="PRK04968.1"/>
    <property type="match status" value="1"/>
</dbReference>
<dbReference type="CDD" id="cd16323">
    <property type="entry name" value="Syd"/>
    <property type="match status" value="1"/>
</dbReference>
<dbReference type="InterPro" id="IPR009948">
    <property type="entry name" value="Syd"/>
</dbReference>
<dbReference type="STRING" id="173990.SAMN05660691_03259"/>
<evidence type="ECO:0000256" key="4">
    <source>
        <dbReference type="HAMAP-Rule" id="MF_01104"/>
    </source>
</evidence>
<name>A0A1H6N7W1_9GAMM</name>
<dbReference type="AlphaFoldDB" id="A0A1H6N7W1"/>
<dbReference type="Proteomes" id="UP000199371">
    <property type="component" value="Unassembled WGS sequence"/>
</dbReference>
<dbReference type="OrthoDB" id="5599437at2"/>
<accession>A0A1H6N7W1</accession>
<comment type="subcellular location">
    <subcellularLocation>
        <location evidence="4">Cell inner membrane</location>
        <topology evidence="4">Peripheral membrane protein</topology>
        <orientation evidence="4">Cytoplasmic side</orientation>
    </subcellularLocation>
    <text evidence="4">Loosely associated with the cytoplasmic side of the inner membrane, probably via SecY.</text>
</comment>
<proteinExistence type="inferred from homology"/>
<dbReference type="GO" id="GO:0009898">
    <property type="term" value="C:cytoplasmic side of plasma membrane"/>
    <property type="evidence" value="ECO:0007669"/>
    <property type="project" value="InterPro"/>
</dbReference>
<keyword evidence="6" id="KW-1185">Reference proteome</keyword>
<organism evidence="5 6">
    <name type="scientific">Rheinheimera pacifica</name>
    <dbReference type="NCBI Taxonomy" id="173990"/>
    <lineage>
        <taxon>Bacteria</taxon>
        <taxon>Pseudomonadati</taxon>
        <taxon>Pseudomonadota</taxon>
        <taxon>Gammaproteobacteria</taxon>
        <taxon>Chromatiales</taxon>
        <taxon>Chromatiaceae</taxon>
        <taxon>Rheinheimera</taxon>
    </lineage>
</organism>
<dbReference type="InterPro" id="IPR038228">
    <property type="entry name" value="Syd_sf"/>
</dbReference>
<dbReference type="EMBL" id="FNXF01000015">
    <property type="protein sequence ID" value="SEI06512.1"/>
    <property type="molecule type" value="Genomic_DNA"/>
</dbReference>
<gene>
    <name evidence="4" type="primary">syd</name>
    <name evidence="5" type="ORF">SAMN05660691_03259</name>
</gene>
<evidence type="ECO:0000313" key="5">
    <source>
        <dbReference type="EMBL" id="SEI06512.1"/>
    </source>
</evidence>
<evidence type="ECO:0000256" key="3">
    <source>
        <dbReference type="ARBA" id="ARBA00023136"/>
    </source>
</evidence>
<dbReference type="RefSeq" id="WP_092795608.1">
    <property type="nucleotide sequence ID" value="NZ_FNXF01000015.1"/>
</dbReference>
<evidence type="ECO:0000256" key="2">
    <source>
        <dbReference type="ARBA" id="ARBA00022519"/>
    </source>
</evidence>
<sequence>MALATNYSQFIQRAVLWHQQQQLTLTTWADPKSPSPCQVAEAVGDKVQWQPVLQQPPADFSNVERALELELHPDIKSFYQMQYGAGLAAEHSRGKLLLLMVWNSDDVKRLQENIIGHIIMKRRLKQRETVFFATTEDDDILLSVLNSTGEVFVEHVGQEVKEKLAESLADFISQLAPCSYDGL</sequence>
<reference evidence="6" key="1">
    <citation type="submission" date="2016-10" db="EMBL/GenBank/DDBJ databases">
        <authorList>
            <person name="Varghese N."/>
            <person name="Submissions S."/>
        </authorList>
    </citation>
    <scope>NUCLEOTIDE SEQUENCE [LARGE SCALE GENOMIC DNA]</scope>
    <source>
        <strain evidence="6">DSM 17616</strain>
    </source>
</reference>
<evidence type="ECO:0000256" key="1">
    <source>
        <dbReference type="ARBA" id="ARBA00022475"/>
    </source>
</evidence>
<dbReference type="Pfam" id="PF07348">
    <property type="entry name" value="Syd"/>
    <property type="match status" value="1"/>
</dbReference>
<dbReference type="Gene3D" id="3.40.1580.20">
    <property type="entry name" value="Syd protein"/>
    <property type="match status" value="1"/>
</dbReference>
<keyword evidence="3 4" id="KW-0472">Membrane</keyword>
<dbReference type="HAMAP" id="MF_01104">
    <property type="entry name" value="Syd"/>
    <property type="match status" value="1"/>
</dbReference>
<keyword evidence="1 4" id="KW-1003">Cell membrane</keyword>
<protein>
    <recommendedName>
        <fullName evidence="4">Protein Syd</fullName>
    </recommendedName>
</protein>